<dbReference type="PANTHER" id="PTHR15503:SF36">
    <property type="entry name" value="RETROTRANSPOSON GAG-LIKE PROTEIN 5"/>
    <property type="match status" value="1"/>
</dbReference>
<dbReference type="InterPro" id="IPR021109">
    <property type="entry name" value="Peptidase_aspartic_dom_sf"/>
</dbReference>
<dbReference type="Gene3D" id="4.10.60.10">
    <property type="entry name" value="Zinc finger, CCHC-type"/>
    <property type="match status" value="1"/>
</dbReference>
<proteinExistence type="predicted"/>
<sequence>MRGVFDRSSIGRAAARQLLQLRQGEQSVLDYSIEFRTLAASAGWNAVATYDAFMHGLSERVLDQLTVCDLPLDLDRLVDLAIRIDMRLQERGKRHRESPAPPCFRPATQSSSPAQPTAITEPMQLNRAHLSEAERQRRREGGLCLYCGGRGHFRSSCPVKDKRPSVKREVLTGASQLSTFRPQRPMLHVVLSWQGEQFPVQALIDSGADTNLICSTLVHRMGVPVSQLVTPLQTKTLTGTPLAVIEEITQPLELLVSGNHRERLAFCLMESPCAPLVLGGPWLATHNPSIDWTTGHIREWSPFCQKSCLRSRPPWKLHTRG</sequence>
<dbReference type="SUPFAM" id="SSF57756">
    <property type="entry name" value="Retrovirus zinc finger-like domains"/>
    <property type="match status" value="1"/>
</dbReference>
<evidence type="ECO:0000256" key="1">
    <source>
        <dbReference type="PROSITE-ProRule" id="PRU00047"/>
    </source>
</evidence>
<accession>A0AAD7WC61</accession>
<evidence type="ECO:0000256" key="2">
    <source>
        <dbReference type="SAM" id="MobiDB-lite"/>
    </source>
</evidence>
<keyword evidence="1" id="KW-0863">Zinc-finger</keyword>
<name>A0AAD7WC61_9TELE</name>
<dbReference type="GO" id="GO:0008270">
    <property type="term" value="F:zinc ion binding"/>
    <property type="evidence" value="ECO:0007669"/>
    <property type="project" value="UniProtKB-KW"/>
</dbReference>
<dbReference type="InterPro" id="IPR005162">
    <property type="entry name" value="Retrotrans_gag_dom"/>
</dbReference>
<dbReference type="AlphaFoldDB" id="A0AAD7WC61"/>
<keyword evidence="1" id="KW-0862">Zinc</keyword>
<dbReference type="InterPro" id="IPR036875">
    <property type="entry name" value="Znf_CCHC_sf"/>
</dbReference>
<dbReference type="EMBL" id="JAINUG010000159">
    <property type="protein sequence ID" value="KAJ8391288.1"/>
    <property type="molecule type" value="Genomic_DNA"/>
</dbReference>
<gene>
    <name evidence="4" type="ORF">AAFF_G00090750</name>
</gene>
<dbReference type="PROSITE" id="PS00141">
    <property type="entry name" value="ASP_PROTEASE"/>
    <property type="match status" value="1"/>
</dbReference>
<evidence type="ECO:0000313" key="4">
    <source>
        <dbReference type="EMBL" id="KAJ8391288.1"/>
    </source>
</evidence>
<evidence type="ECO:0000259" key="3">
    <source>
        <dbReference type="PROSITE" id="PS50158"/>
    </source>
</evidence>
<feature type="domain" description="CCHC-type" evidence="3">
    <location>
        <begin position="144"/>
        <end position="158"/>
    </location>
</feature>
<dbReference type="SUPFAM" id="SSF50630">
    <property type="entry name" value="Acid proteases"/>
    <property type="match status" value="1"/>
</dbReference>
<dbReference type="InterPro" id="IPR001969">
    <property type="entry name" value="Aspartic_peptidase_AS"/>
</dbReference>
<dbReference type="Proteomes" id="UP001221898">
    <property type="component" value="Unassembled WGS sequence"/>
</dbReference>
<dbReference type="InterPro" id="IPR001878">
    <property type="entry name" value="Znf_CCHC"/>
</dbReference>
<protein>
    <recommendedName>
        <fullName evidence="3">CCHC-type domain-containing protein</fullName>
    </recommendedName>
</protein>
<feature type="region of interest" description="Disordered" evidence="2">
    <location>
        <begin position="92"/>
        <end position="120"/>
    </location>
</feature>
<dbReference type="GO" id="GO:0004190">
    <property type="term" value="F:aspartic-type endopeptidase activity"/>
    <property type="evidence" value="ECO:0007669"/>
    <property type="project" value="InterPro"/>
</dbReference>
<reference evidence="4" key="1">
    <citation type="journal article" date="2023" name="Science">
        <title>Genome structures resolve the early diversification of teleost fishes.</title>
        <authorList>
            <person name="Parey E."/>
            <person name="Louis A."/>
            <person name="Montfort J."/>
            <person name="Bouchez O."/>
            <person name="Roques C."/>
            <person name="Iampietro C."/>
            <person name="Lluch J."/>
            <person name="Castinel A."/>
            <person name="Donnadieu C."/>
            <person name="Desvignes T."/>
            <person name="Floi Bucao C."/>
            <person name="Jouanno E."/>
            <person name="Wen M."/>
            <person name="Mejri S."/>
            <person name="Dirks R."/>
            <person name="Jansen H."/>
            <person name="Henkel C."/>
            <person name="Chen W.J."/>
            <person name="Zahm M."/>
            <person name="Cabau C."/>
            <person name="Klopp C."/>
            <person name="Thompson A.W."/>
            <person name="Robinson-Rechavi M."/>
            <person name="Braasch I."/>
            <person name="Lecointre G."/>
            <person name="Bobe J."/>
            <person name="Postlethwait J.H."/>
            <person name="Berthelot C."/>
            <person name="Roest Crollius H."/>
            <person name="Guiguen Y."/>
        </authorList>
    </citation>
    <scope>NUCLEOTIDE SEQUENCE</scope>
    <source>
        <strain evidence="4">NC1722</strain>
    </source>
</reference>
<comment type="caution">
    <text evidence="4">The sequence shown here is derived from an EMBL/GenBank/DDBJ whole genome shotgun (WGS) entry which is preliminary data.</text>
</comment>
<keyword evidence="5" id="KW-1185">Reference proteome</keyword>
<keyword evidence="1" id="KW-0479">Metal-binding</keyword>
<dbReference type="GO" id="GO:0003676">
    <property type="term" value="F:nucleic acid binding"/>
    <property type="evidence" value="ECO:0007669"/>
    <property type="project" value="InterPro"/>
</dbReference>
<dbReference type="GO" id="GO:0006508">
    <property type="term" value="P:proteolysis"/>
    <property type="evidence" value="ECO:0007669"/>
    <property type="project" value="InterPro"/>
</dbReference>
<dbReference type="PANTHER" id="PTHR15503">
    <property type="entry name" value="LDOC1 RELATED"/>
    <property type="match status" value="1"/>
</dbReference>
<feature type="compositionally biased region" description="Polar residues" evidence="2">
    <location>
        <begin position="107"/>
        <end position="118"/>
    </location>
</feature>
<dbReference type="CDD" id="cd00303">
    <property type="entry name" value="retropepsin_like"/>
    <property type="match status" value="1"/>
</dbReference>
<dbReference type="PROSITE" id="PS50158">
    <property type="entry name" value="ZF_CCHC"/>
    <property type="match status" value="1"/>
</dbReference>
<dbReference type="Gene3D" id="2.40.70.10">
    <property type="entry name" value="Acid Proteases"/>
    <property type="match status" value="1"/>
</dbReference>
<organism evidence="4 5">
    <name type="scientific">Aldrovandia affinis</name>
    <dbReference type="NCBI Taxonomy" id="143900"/>
    <lineage>
        <taxon>Eukaryota</taxon>
        <taxon>Metazoa</taxon>
        <taxon>Chordata</taxon>
        <taxon>Craniata</taxon>
        <taxon>Vertebrata</taxon>
        <taxon>Euteleostomi</taxon>
        <taxon>Actinopterygii</taxon>
        <taxon>Neopterygii</taxon>
        <taxon>Teleostei</taxon>
        <taxon>Notacanthiformes</taxon>
        <taxon>Halosauridae</taxon>
        <taxon>Aldrovandia</taxon>
    </lineage>
</organism>
<dbReference type="InterPro" id="IPR032567">
    <property type="entry name" value="RTL1-rel"/>
</dbReference>
<dbReference type="Pfam" id="PF03732">
    <property type="entry name" value="Retrotrans_gag"/>
    <property type="match status" value="1"/>
</dbReference>
<evidence type="ECO:0000313" key="5">
    <source>
        <dbReference type="Proteomes" id="UP001221898"/>
    </source>
</evidence>